<dbReference type="EMBL" id="WHNZ01000004">
    <property type="protein sequence ID" value="NOU98424.1"/>
    <property type="molecule type" value="Genomic_DNA"/>
</dbReference>
<protein>
    <submittedName>
        <fullName evidence="1">Uncharacterized protein</fullName>
    </submittedName>
</protein>
<dbReference type="Proteomes" id="UP000618579">
    <property type="component" value="Unassembled WGS sequence"/>
</dbReference>
<organism evidence="1 2">
    <name type="scientific">Paenibacillus planticolens</name>
    <dbReference type="NCBI Taxonomy" id="2654976"/>
    <lineage>
        <taxon>Bacteria</taxon>
        <taxon>Bacillati</taxon>
        <taxon>Bacillota</taxon>
        <taxon>Bacilli</taxon>
        <taxon>Bacillales</taxon>
        <taxon>Paenibacillaceae</taxon>
        <taxon>Paenibacillus</taxon>
    </lineage>
</organism>
<comment type="caution">
    <text evidence="1">The sequence shown here is derived from an EMBL/GenBank/DDBJ whole genome shotgun (WGS) entry which is preliminary data.</text>
</comment>
<name>A0ABX1ZIE2_9BACL</name>
<evidence type="ECO:0000313" key="2">
    <source>
        <dbReference type="Proteomes" id="UP000618579"/>
    </source>
</evidence>
<gene>
    <name evidence="1" type="ORF">GC097_00085</name>
</gene>
<proteinExistence type="predicted"/>
<reference evidence="1 2" key="1">
    <citation type="submission" date="2019-10" db="EMBL/GenBank/DDBJ databases">
        <title>Description of Paenibacillus pedi sp. nov.</title>
        <authorList>
            <person name="Carlier A."/>
            <person name="Qi S."/>
        </authorList>
    </citation>
    <scope>NUCLEOTIDE SEQUENCE [LARGE SCALE GENOMIC DNA]</scope>
    <source>
        <strain evidence="1 2">LMG 31457</strain>
    </source>
</reference>
<sequence>MSENKRDLNADLTLCEAATAGPWFKTDGIHALYVSTNACMDVIAECEVARDATFIAEARTGWPHAIRRAMAAEAEVERLRAVLEQMDDRKNPMMPRSQMARIAKEALDYATRKG</sequence>
<keyword evidence="2" id="KW-1185">Reference proteome</keyword>
<accession>A0ABX1ZIE2</accession>
<evidence type="ECO:0000313" key="1">
    <source>
        <dbReference type="EMBL" id="NOU98424.1"/>
    </source>
</evidence>